<dbReference type="RefSeq" id="WP_097278100.1">
    <property type="nucleotide sequence ID" value="NZ_OCNJ01000002.1"/>
</dbReference>
<evidence type="ECO:0000256" key="1">
    <source>
        <dbReference type="ARBA" id="ARBA00023122"/>
    </source>
</evidence>
<dbReference type="Gene3D" id="3.10.580.10">
    <property type="entry name" value="CBS-domain"/>
    <property type="match status" value="1"/>
</dbReference>
<dbReference type="SMART" id="SM00116">
    <property type="entry name" value="CBS"/>
    <property type="match status" value="2"/>
</dbReference>
<accession>A0A286G9R0</accession>
<reference evidence="4 5" key="1">
    <citation type="submission" date="2017-09" db="EMBL/GenBank/DDBJ databases">
        <authorList>
            <person name="Ehlers B."/>
            <person name="Leendertz F.H."/>
        </authorList>
    </citation>
    <scope>NUCLEOTIDE SEQUENCE [LARGE SCALE GENOMIC DNA]</scope>
    <source>
        <strain evidence="4 5">USBA 140</strain>
    </source>
</reference>
<dbReference type="InterPro" id="IPR044725">
    <property type="entry name" value="CBSX3_CBS_dom"/>
</dbReference>
<dbReference type="OrthoDB" id="9807125at2"/>
<sequence length="145" mass="15834">MLIRSILEAKGTTVATTRSSATVRDAVMTMRELGISALVVSDAERRIDGIVSDRGIIRALADKGVGIMDNPVTEVMTRQVVTCGPEDHVTAVMNLMSERRIRHIPVADGDGLLAGLVSIGDVVKHRIDEIRDEAEHMRDYITNAR</sequence>
<feature type="domain" description="CBS" evidence="3">
    <location>
        <begin position="10"/>
        <end position="67"/>
    </location>
</feature>
<dbReference type="CDD" id="cd04623">
    <property type="entry name" value="CBS_pair_bac_euk"/>
    <property type="match status" value="1"/>
</dbReference>
<dbReference type="EMBL" id="OCNJ01000002">
    <property type="protein sequence ID" value="SOD92261.1"/>
    <property type="molecule type" value="Genomic_DNA"/>
</dbReference>
<dbReference type="InterPro" id="IPR046342">
    <property type="entry name" value="CBS_dom_sf"/>
</dbReference>
<evidence type="ECO:0000313" key="5">
    <source>
        <dbReference type="Proteomes" id="UP000219621"/>
    </source>
</evidence>
<evidence type="ECO:0000313" key="4">
    <source>
        <dbReference type="EMBL" id="SOD92261.1"/>
    </source>
</evidence>
<dbReference type="PANTHER" id="PTHR43080">
    <property type="entry name" value="CBS DOMAIN-CONTAINING PROTEIN CBSX3, MITOCHONDRIAL"/>
    <property type="match status" value="1"/>
</dbReference>
<dbReference type="PANTHER" id="PTHR43080:SF2">
    <property type="entry name" value="CBS DOMAIN-CONTAINING PROTEIN"/>
    <property type="match status" value="1"/>
</dbReference>
<dbReference type="PROSITE" id="PS51371">
    <property type="entry name" value="CBS"/>
    <property type="match status" value="2"/>
</dbReference>
<dbReference type="Pfam" id="PF00571">
    <property type="entry name" value="CBS"/>
    <property type="match status" value="2"/>
</dbReference>
<keyword evidence="5" id="KW-1185">Reference proteome</keyword>
<keyword evidence="1 2" id="KW-0129">CBS domain</keyword>
<dbReference type="SUPFAM" id="SSF54631">
    <property type="entry name" value="CBS-domain pair"/>
    <property type="match status" value="1"/>
</dbReference>
<dbReference type="Proteomes" id="UP000219621">
    <property type="component" value="Unassembled WGS sequence"/>
</dbReference>
<evidence type="ECO:0000256" key="2">
    <source>
        <dbReference type="PROSITE-ProRule" id="PRU00703"/>
    </source>
</evidence>
<dbReference type="InterPro" id="IPR000644">
    <property type="entry name" value="CBS_dom"/>
</dbReference>
<dbReference type="AlphaFoldDB" id="A0A286G9R0"/>
<organism evidence="4 5">
    <name type="scientific">Caenispirillum bisanense</name>
    <dbReference type="NCBI Taxonomy" id="414052"/>
    <lineage>
        <taxon>Bacteria</taxon>
        <taxon>Pseudomonadati</taxon>
        <taxon>Pseudomonadota</taxon>
        <taxon>Alphaproteobacteria</taxon>
        <taxon>Rhodospirillales</taxon>
        <taxon>Novispirillaceae</taxon>
        <taxon>Caenispirillum</taxon>
    </lineage>
</organism>
<proteinExistence type="predicted"/>
<gene>
    <name evidence="4" type="ORF">SAMN05421508_102345</name>
</gene>
<evidence type="ECO:0000259" key="3">
    <source>
        <dbReference type="PROSITE" id="PS51371"/>
    </source>
</evidence>
<dbReference type="InterPro" id="IPR051257">
    <property type="entry name" value="Diverse_CBS-Domain"/>
</dbReference>
<name>A0A286G9R0_9PROT</name>
<protein>
    <submittedName>
        <fullName evidence="4">CBS domain-containing protein</fullName>
    </submittedName>
</protein>
<feature type="domain" description="CBS" evidence="3">
    <location>
        <begin position="76"/>
        <end position="133"/>
    </location>
</feature>